<dbReference type="OrthoDB" id="10345573at2759"/>
<gene>
    <name evidence="2" type="ORF">GSOID_T00004195001</name>
</gene>
<organism evidence="2">
    <name type="scientific">Oikopleura dioica</name>
    <name type="common">Tunicate</name>
    <dbReference type="NCBI Taxonomy" id="34765"/>
    <lineage>
        <taxon>Eukaryota</taxon>
        <taxon>Metazoa</taxon>
        <taxon>Chordata</taxon>
        <taxon>Tunicata</taxon>
        <taxon>Appendicularia</taxon>
        <taxon>Copelata</taxon>
        <taxon>Oikopleuridae</taxon>
        <taxon>Oikopleura</taxon>
    </lineage>
</organism>
<keyword evidence="3" id="KW-1185">Reference proteome</keyword>
<dbReference type="Proteomes" id="UP000001307">
    <property type="component" value="Unassembled WGS sequence"/>
</dbReference>
<dbReference type="InParanoid" id="E4X8K1"/>
<sequence length="279" mass="32154">MGQISFQQIFKVVAVFFLGYTVYSTERAIRHKQARHQFRRSATINNNQSASASFQIQQESKPSQADYERVYIVKVEPKEVVFPQNEQERQEYEETFSKSNYTKYQFPDYVNVPLDELPVVYYNGMSFYRQGVKNSPEYDLSLTGANTRSRKEGRCPGKPKSAKKEKPEQEEPEEFSPRNGMLLDTGIIAEEPEEKEAVQQIGCCNGMPYNTNKRCCCRRASFNKDEKFCCAIDGCGDFKILKKSLENYDLCYSLSGMVVQEYGYHKMAGARDMGFVKKN</sequence>
<dbReference type="AlphaFoldDB" id="E4X8K1"/>
<reference evidence="2" key="1">
    <citation type="journal article" date="2010" name="Science">
        <title>Plasticity of animal genome architecture unmasked by rapid evolution of a pelagic tunicate.</title>
        <authorList>
            <person name="Denoeud F."/>
            <person name="Henriet S."/>
            <person name="Mungpakdee S."/>
            <person name="Aury J.M."/>
            <person name="Da Silva C."/>
            <person name="Brinkmann H."/>
            <person name="Mikhaleva J."/>
            <person name="Olsen L.C."/>
            <person name="Jubin C."/>
            <person name="Canestro C."/>
            <person name="Bouquet J.M."/>
            <person name="Danks G."/>
            <person name="Poulain J."/>
            <person name="Campsteijn C."/>
            <person name="Adamski M."/>
            <person name="Cross I."/>
            <person name="Yadetie F."/>
            <person name="Muffato M."/>
            <person name="Louis A."/>
            <person name="Butcher S."/>
            <person name="Tsagkogeorga G."/>
            <person name="Konrad A."/>
            <person name="Singh S."/>
            <person name="Jensen M.F."/>
            <person name="Cong E.H."/>
            <person name="Eikeseth-Otteraa H."/>
            <person name="Noel B."/>
            <person name="Anthouard V."/>
            <person name="Porcel B.M."/>
            <person name="Kachouri-Lafond R."/>
            <person name="Nishino A."/>
            <person name="Ugolini M."/>
            <person name="Chourrout P."/>
            <person name="Nishida H."/>
            <person name="Aasland R."/>
            <person name="Huzurbazar S."/>
            <person name="Westhof E."/>
            <person name="Delsuc F."/>
            <person name="Lehrach H."/>
            <person name="Reinhardt R."/>
            <person name="Weissenbach J."/>
            <person name="Roy S.W."/>
            <person name="Artiguenave F."/>
            <person name="Postlethwait J.H."/>
            <person name="Manak J.R."/>
            <person name="Thompson E.M."/>
            <person name="Jaillon O."/>
            <person name="Du Pasquier L."/>
            <person name="Boudinot P."/>
            <person name="Liberles D.A."/>
            <person name="Volff J.N."/>
            <person name="Philippe H."/>
            <person name="Lenhard B."/>
            <person name="Roest Crollius H."/>
            <person name="Wincker P."/>
            <person name="Chourrout D."/>
        </authorList>
    </citation>
    <scope>NUCLEOTIDE SEQUENCE [LARGE SCALE GENOMIC DNA]</scope>
</reference>
<proteinExistence type="predicted"/>
<evidence type="ECO:0000313" key="3">
    <source>
        <dbReference type="Proteomes" id="UP000001307"/>
    </source>
</evidence>
<feature type="region of interest" description="Disordered" evidence="1">
    <location>
        <begin position="138"/>
        <end position="179"/>
    </location>
</feature>
<evidence type="ECO:0000313" key="2">
    <source>
        <dbReference type="EMBL" id="CBY08184.1"/>
    </source>
</evidence>
<accession>E4X8K1</accession>
<evidence type="ECO:0000256" key="1">
    <source>
        <dbReference type="SAM" id="MobiDB-lite"/>
    </source>
</evidence>
<dbReference type="EMBL" id="FN653029">
    <property type="protein sequence ID" value="CBY08184.1"/>
    <property type="molecule type" value="Genomic_DNA"/>
</dbReference>
<name>E4X8K1_OIKDI</name>
<protein>
    <submittedName>
        <fullName evidence="2">Uncharacterized protein</fullName>
    </submittedName>
</protein>